<dbReference type="KEGG" id="poz:I0K15_07205"/>
<dbReference type="FunFam" id="3.20.10.10:FF:000002">
    <property type="entry name" value="D-alanine aminotransferase"/>
    <property type="match status" value="1"/>
</dbReference>
<protein>
    <recommendedName>
        <fullName evidence="8">Probable branched-chain-amino-acid aminotransferase</fullName>
        <ecNumber evidence="7">2.6.1.42</ecNumber>
    </recommendedName>
</protein>
<dbReference type="Proteomes" id="UP000594800">
    <property type="component" value="Chromosome"/>
</dbReference>
<dbReference type="GO" id="GO:0008652">
    <property type="term" value="P:amino acid biosynthetic process"/>
    <property type="evidence" value="ECO:0007669"/>
    <property type="project" value="UniProtKB-ARBA"/>
</dbReference>
<comment type="function">
    <text evidence="2">Acts on leucine, isoleucine and valine.</text>
</comment>
<dbReference type="PANTHER" id="PTHR42743:SF11">
    <property type="entry name" value="AMINODEOXYCHORISMATE LYASE"/>
    <property type="match status" value="1"/>
</dbReference>
<sequence length="303" mass="33128">MTGLEQGAAWMDGRIIPVTDAAIPVTDWGVTHSDIAYDVVPVWQGAFFRLDDYVTRFLASLSALRMEIGMDRAAIEAALHEMVAASGLRDAYVAMVAARGRNPVPGSRDPRDCANHFYAWCVPYVHVVKPVVVEQGCAVWIAKSVRRIPKDSVDPTVKNYHWGDFTSGLFEAKERGYETTLLLDHAGNVTEGPGFNAFALFGRRIVTPDAGVLHGITRRTVLEMAAEAGLETEVRPLPLAEFLEADEVFLSSSGGGVIPVARVDERVFSNGRPGPVARDLRDRYFAWMGRAAHRSPVDYGPSG</sequence>
<comment type="pathway">
    <text evidence="3">Amino-acid biosynthesis; L-isoleucine biosynthesis; L-isoleucine from 2-oxobutanoate: step 4/4.</text>
</comment>
<dbReference type="InterPro" id="IPR043132">
    <property type="entry name" value="BCAT-like_C"/>
</dbReference>
<comment type="pathway">
    <text evidence="4">Amino-acid biosynthesis; L-valine biosynthesis; L-valine from pyruvate: step 4/4.</text>
</comment>
<accession>A0A7S9LUE5</accession>
<reference evidence="14 15" key="1">
    <citation type="submission" date="2020-11" db="EMBL/GenBank/DDBJ databases">
        <title>Description of Pontivivens ytuae sp. nov. isolated from deep sea sediment of Mariana Trench.</title>
        <authorList>
            <person name="Wang Z."/>
            <person name="Sun Q.-L."/>
            <person name="Xu X.-D."/>
            <person name="Tang Y.-Z."/>
            <person name="Zhang J."/>
        </authorList>
    </citation>
    <scope>NUCLEOTIDE SEQUENCE [LARGE SCALE GENOMIC DNA]</scope>
    <source>
        <strain evidence="14 15">MT2928</strain>
    </source>
</reference>
<name>A0A7S9LUE5_9RHOB</name>
<dbReference type="GO" id="GO:0009082">
    <property type="term" value="P:branched-chain amino acid biosynthetic process"/>
    <property type="evidence" value="ECO:0007669"/>
    <property type="project" value="UniProtKB-KW"/>
</dbReference>
<dbReference type="InterPro" id="IPR043131">
    <property type="entry name" value="BCAT-like_N"/>
</dbReference>
<evidence type="ECO:0000256" key="11">
    <source>
        <dbReference type="ARBA" id="ARBA00048212"/>
    </source>
</evidence>
<keyword evidence="15" id="KW-1185">Reference proteome</keyword>
<comment type="catalytic activity">
    <reaction evidence="13">
        <text>L-leucine + 2-oxoglutarate = 4-methyl-2-oxopentanoate + L-glutamate</text>
        <dbReference type="Rhea" id="RHEA:18321"/>
        <dbReference type="ChEBI" id="CHEBI:16810"/>
        <dbReference type="ChEBI" id="CHEBI:17865"/>
        <dbReference type="ChEBI" id="CHEBI:29985"/>
        <dbReference type="ChEBI" id="CHEBI:57427"/>
        <dbReference type="EC" id="2.6.1.42"/>
    </reaction>
</comment>
<keyword evidence="10" id="KW-0028">Amino-acid biosynthesis</keyword>
<evidence type="ECO:0000313" key="14">
    <source>
        <dbReference type="EMBL" id="QPH55517.1"/>
    </source>
</evidence>
<gene>
    <name evidence="14" type="ORF">I0K15_07205</name>
</gene>
<comment type="pathway">
    <text evidence="5">Amino-acid biosynthesis; L-leucine biosynthesis; L-leucine from 3-methyl-2-oxobutanoate: step 4/4.</text>
</comment>
<dbReference type="InterPro" id="IPR036038">
    <property type="entry name" value="Aminotransferase-like"/>
</dbReference>
<dbReference type="EC" id="2.6.1.42" evidence="7"/>
<evidence type="ECO:0000256" key="8">
    <source>
        <dbReference type="ARBA" id="ARBA00014472"/>
    </source>
</evidence>
<dbReference type="RefSeq" id="WP_196104733.1">
    <property type="nucleotide sequence ID" value="NZ_CP064942.1"/>
</dbReference>
<keyword evidence="14" id="KW-0032">Aminotransferase</keyword>
<evidence type="ECO:0000256" key="3">
    <source>
        <dbReference type="ARBA" id="ARBA00004824"/>
    </source>
</evidence>
<evidence type="ECO:0000256" key="1">
    <source>
        <dbReference type="ARBA" id="ARBA00001933"/>
    </source>
</evidence>
<proteinExistence type="inferred from homology"/>
<evidence type="ECO:0000256" key="9">
    <source>
        <dbReference type="ARBA" id="ARBA00022898"/>
    </source>
</evidence>
<evidence type="ECO:0000256" key="12">
    <source>
        <dbReference type="ARBA" id="ARBA00048798"/>
    </source>
</evidence>
<evidence type="ECO:0000256" key="7">
    <source>
        <dbReference type="ARBA" id="ARBA00013053"/>
    </source>
</evidence>
<evidence type="ECO:0000256" key="13">
    <source>
        <dbReference type="ARBA" id="ARBA00049229"/>
    </source>
</evidence>
<dbReference type="Gene3D" id="3.20.10.10">
    <property type="entry name" value="D-amino Acid Aminotransferase, subunit A, domain 2"/>
    <property type="match status" value="1"/>
</dbReference>
<dbReference type="PANTHER" id="PTHR42743">
    <property type="entry name" value="AMINO-ACID AMINOTRANSFERASE"/>
    <property type="match status" value="1"/>
</dbReference>
<dbReference type="GO" id="GO:0004084">
    <property type="term" value="F:branched-chain-amino-acid transaminase activity"/>
    <property type="evidence" value="ECO:0007669"/>
    <property type="project" value="UniProtKB-EC"/>
</dbReference>
<keyword evidence="9" id="KW-0663">Pyridoxal phosphate</keyword>
<evidence type="ECO:0000313" key="15">
    <source>
        <dbReference type="Proteomes" id="UP000594800"/>
    </source>
</evidence>
<comment type="cofactor">
    <cofactor evidence="1">
        <name>pyridoxal 5'-phosphate</name>
        <dbReference type="ChEBI" id="CHEBI:597326"/>
    </cofactor>
</comment>
<keyword evidence="14" id="KW-0808">Transferase</keyword>
<evidence type="ECO:0000256" key="2">
    <source>
        <dbReference type="ARBA" id="ARBA00003109"/>
    </source>
</evidence>
<organism evidence="14 15">
    <name type="scientific">Pontivivens ytuae</name>
    <dbReference type="NCBI Taxonomy" id="2789856"/>
    <lineage>
        <taxon>Bacteria</taxon>
        <taxon>Pseudomonadati</taxon>
        <taxon>Pseudomonadota</taxon>
        <taxon>Alphaproteobacteria</taxon>
        <taxon>Rhodobacterales</taxon>
        <taxon>Paracoccaceae</taxon>
        <taxon>Pontivivens</taxon>
    </lineage>
</organism>
<keyword evidence="10" id="KW-0100">Branched-chain amino acid biosynthesis</keyword>
<dbReference type="SUPFAM" id="SSF56752">
    <property type="entry name" value="D-aminoacid aminotransferase-like PLP-dependent enzymes"/>
    <property type="match status" value="1"/>
</dbReference>
<evidence type="ECO:0000256" key="5">
    <source>
        <dbReference type="ARBA" id="ARBA00005072"/>
    </source>
</evidence>
<dbReference type="Gene3D" id="3.30.470.10">
    <property type="match status" value="1"/>
</dbReference>
<dbReference type="InterPro" id="IPR001544">
    <property type="entry name" value="Aminotrans_IV"/>
</dbReference>
<dbReference type="EMBL" id="CP064942">
    <property type="protein sequence ID" value="QPH55517.1"/>
    <property type="molecule type" value="Genomic_DNA"/>
</dbReference>
<dbReference type="Pfam" id="PF01063">
    <property type="entry name" value="Aminotran_4"/>
    <property type="match status" value="1"/>
</dbReference>
<evidence type="ECO:0000256" key="6">
    <source>
        <dbReference type="ARBA" id="ARBA00009320"/>
    </source>
</evidence>
<comment type="similarity">
    <text evidence="6">Belongs to the class-IV pyridoxal-phosphate-dependent aminotransferase family.</text>
</comment>
<dbReference type="InterPro" id="IPR050571">
    <property type="entry name" value="Class-IV_PLP-Dep_Aminotrnsfr"/>
</dbReference>
<comment type="catalytic activity">
    <reaction evidence="11">
        <text>L-valine + 2-oxoglutarate = 3-methyl-2-oxobutanoate + L-glutamate</text>
        <dbReference type="Rhea" id="RHEA:24813"/>
        <dbReference type="ChEBI" id="CHEBI:11851"/>
        <dbReference type="ChEBI" id="CHEBI:16810"/>
        <dbReference type="ChEBI" id="CHEBI:29985"/>
        <dbReference type="ChEBI" id="CHEBI:57762"/>
        <dbReference type="EC" id="2.6.1.42"/>
    </reaction>
</comment>
<evidence type="ECO:0000256" key="10">
    <source>
        <dbReference type="ARBA" id="ARBA00023304"/>
    </source>
</evidence>
<comment type="catalytic activity">
    <reaction evidence="12">
        <text>L-isoleucine + 2-oxoglutarate = (S)-3-methyl-2-oxopentanoate + L-glutamate</text>
        <dbReference type="Rhea" id="RHEA:24801"/>
        <dbReference type="ChEBI" id="CHEBI:16810"/>
        <dbReference type="ChEBI" id="CHEBI:29985"/>
        <dbReference type="ChEBI" id="CHEBI:35146"/>
        <dbReference type="ChEBI" id="CHEBI:58045"/>
        <dbReference type="EC" id="2.6.1.42"/>
    </reaction>
</comment>
<evidence type="ECO:0000256" key="4">
    <source>
        <dbReference type="ARBA" id="ARBA00004931"/>
    </source>
</evidence>
<dbReference type="AlphaFoldDB" id="A0A7S9LUE5"/>